<feature type="compositionally biased region" description="Low complexity" evidence="1">
    <location>
        <begin position="28"/>
        <end position="37"/>
    </location>
</feature>
<evidence type="ECO:0000313" key="2">
    <source>
        <dbReference type="EMBL" id="GAA3556303.1"/>
    </source>
</evidence>
<reference evidence="3" key="1">
    <citation type="journal article" date="2019" name="Int. J. Syst. Evol. Microbiol.">
        <title>The Global Catalogue of Microorganisms (GCM) 10K type strain sequencing project: providing services to taxonomists for standard genome sequencing and annotation.</title>
        <authorList>
            <consortium name="The Broad Institute Genomics Platform"/>
            <consortium name="The Broad Institute Genome Sequencing Center for Infectious Disease"/>
            <person name="Wu L."/>
            <person name="Ma J."/>
        </authorList>
    </citation>
    <scope>NUCLEOTIDE SEQUENCE [LARGE SCALE GENOMIC DNA]</scope>
    <source>
        <strain evidence="3">JCM 16898</strain>
    </source>
</reference>
<feature type="region of interest" description="Disordered" evidence="1">
    <location>
        <begin position="19"/>
        <end position="75"/>
    </location>
</feature>
<protein>
    <submittedName>
        <fullName evidence="2">Uncharacterized protein</fullName>
    </submittedName>
</protein>
<evidence type="ECO:0000313" key="3">
    <source>
        <dbReference type="Proteomes" id="UP001500689"/>
    </source>
</evidence>
<dbReference type="EMBL" id="BAAAZN010000009">
    <property type="protein sequence ID" value="GAA3556303.1"/>
    <property type="molecule type" value="Genomic_DNA"/>
</dbReference>
<organism evidence="2 3">
    <name type="scientific">Amycolatopsis ultiminotia</name>
    <dbReference type="NCBI Taxonomy" id="543629"/>
    <lineage>
        <taxon>Bacteria</taxon>
        <taxon>Bacillati</taxon>
        <taxon>Actinomycetota</taxon>
        <taxon>Actinomycetes</taxon>
        <taxon>Pseudonocardiales</taxon>
        <taxon>Pseudonocardiaceae</taxon>
        <taxon>Amycolatopsis</taxon>
    </lineage>
</organism>
<dbReference type="Proteomes" id="UP001500689">
    <property type="component" value="Unassembled WGS sequence"/>
</dbReference>
<proteinExistence type="predicted"/>
<accession>A0ABP6WYY7</accession>
<sequence length="102" mass="10892">MPEQFARLDVFPVQSFETDERVRDVRAPARSSSSRPDLPAPRTPSPTTTGSDRLCPPGRDSSSSTSLPVIERTPDNRCASMGIVPFGRAAPVPAAAGTAKQR</sequence>
<name>A0ABP6WYY7_9PSEU</name>
<evidence type="ECO:0000256" key="1">
    <source>
        <dbReference type="SAM" id="MobiDB-lite"/>
    </source>
</evidence>
<gene>
    <name evidence="2" type="ORF">GCM10022222_44880</name>
</gene>
<keyword evidence="3" id="KW-1185">Reference proteome</keyword>
<comment type="caution">
    <text evidence="2">The sequence shown here is derived from an EMBL/GenBank/DDBJ whole genome shotgun (WGS) entry which is preliminary data.</text>
</comment>